<accession>A0A8H8RZP3</accession>
<keyword evidence="3" id="KW-0498">Mitosis</keyword>
<dbReference type="Proteomes" id="UP000462212">
    <property type="component" value="Unassembled WGS sequence"/>
</dbReference>
<protein>
    <submittedName>
        <fullName evidence="8">Anaphase-promoting complex subunit</fullName>
    </submittedName>
</protein>
<dbReference type="EMBL" id="QGMJ01000053">
    <property type="protein sequence ID" value="TVY43877.1"/>
    <property type="molecule type" value="Genomic_DNA"/>
</dbReference>
<keyword evidence="9" id="KW-1185">Reference proteome</keyword>
<organism evidence="8 9">
    <name type="scientific">Lachnellula subtilissima</name>
    <dbReference type="NCBI Taxonomy" id="602034"/>
    <lineage>
        <taxon>Eukaryota</taxon>
        <taxon>Fungi</taxon>
        <taxon>Dikarya</taxon>
        <taxon>Ascomycota</taxon>
        <taxon>Pezizomycotina</taxon>
        <taxon>Leotiomycetes</taxon>
        <taxon>Helotiales</taxon>
        <taxon>Lachnaceae</taxon>
        <taxon>Lachnellula</taxon>
    </lineage>
</organism>
<reference evidence="8 9" key="1">
    <citation type="submission" date="2018-05" db="EMBL/GenBank/DDBJ databases">
        <title>Genome sequencing and assembly of the regulated plant pathogen Lachnellula willkommii and related sister species for the development of diagnostic species identification markers.</title>
        <authorList>
            <person name="Giroux E."/>
            <person name="Bilodeau G."/>
        </authorList>
    </citation>
    <scope>NUCLEOTIDE SEQUENCE [LARGE SCALE GENOMIC DNA]</scope>
    <source>
        <strain evidence="8 9">CBS 197.66</strain>
    </source>
</reference>
<dbReference type="PANTHER" id="PTHR12936">
    <property type="entry name" value="ANAPHASE-PROMOTING COMPLEX 10"/>
    <property type="match status" value="1"/>
</dbReference>
<dbReference type="OrthoDB" id="24948at2759"/>
<dbReference type="InterPro" id="IPR016901">
    <property type="entry name" value="APC10/Doc1"/>
</dbReference>
<dbReference type="GO" id="GO:0070979">
    <property type="term" value="P:protein K11-linked ubiquitination"/>
    <property type="evidence" value="ECO:0007669"/>
    <property type="project" value="TreeGrafter"/>
</dbReference>
<dbReference type="CDD" id="cd08366">
    <property type="entry name" value="APC10"/>
    <property type="match status" value="1"/>
</dbReference>
<name>A0A8H8RZP3_9HELO</name>
<evidence type="ECO:0000259" key="7">
    <source>
        <dbReference type="PROSITE" id="PS51284"/>
    </source>
</evidence>
<dbReference type="InterPro" id="IPR008979">
    <property type="entry name" value="Galactose-bd-like_sf"/>
</dbReference>
<comment type="similarity">
    <text evidence="1">Belongs to the APC10 family.</text>
</comment>
<dbReference type="GO" id="GO:0005680">
    <property type="term" value="C:anaphase-promoting complex"/>
    <property type="evidence" value="ECO:0007669"/>
    <property type="project" value="InterPro"/>
</dbReference>
<keyword evidence="2" id="KW-0132">Cell division</keyword>
<dbReference type="PANTHER" id="PTHR12936:SF0">
    <property type="entry name" value="ANAPHASE-PROMOTING COMPLEX SUBUNIT 10"/>
    <property type="match status" value="1"/>
</dbReference>
<proteinExistence type="inferred from homology"/>
<dbReference type="GO" id="GO:0031145">
    <property type="term" value="P:anaphase-promoting complex-dependent catabolic process"/>
    <property type="evidence" value="ECO:0007669"/>
    <property type="project" value="InterPro"/>
</dbReference>
<feature type="domain" description="DOC" evidence="7">
    <location>
        <begin position="178"/>
        <end position="366"/>
    </location>
</feature>
<evidence type="ECO:0000313" key="9">
    <source>
        <dbReference type="Proteomes" id="UP000462212"/>
    </source>
</evidence>
<dbReference type="InterPro" id="IPR004939">
    <property type="entry name" value="APC_su10/DOC_dom"/>
</dbReference>
<keyword evidence="5" id="KW-0131">Cell cycle</keyword>
<keyword evidence="4" id="KW-0833">Ubl conjugation pathway</keyword>
<dbReference type="PROSITE" id="PS51284">
    <property type="entry name" value="DOC"/>
    <property type="match status" value="1"/>
</dbReference>
<evidence type="ECO:0000256" key="5">
    <source>
        <dbReference type="ARBA" id="ARBA00023306"/>
    </source>
</evidence>
<dbReference type="SMART" id="SM01337">
    <property type="entry name" value="APC10"/>
    <property type="match status" value="1"/>
</dbReference>
<dbReference type="Pfam" id="PF03256">
    <property type="entry name" value="ANAPC10"/>
    <property type="match status" value="1"/>
</dbReference>
<sequence length="390" mass="43825">MTPTPHANSPHHHPSHSNLRLSRTRRPRTANPYDASNHATPPQQLLMPVTPLVDETTDQVDLGAQDIDIDIDNDIDDEDDNDGEGAEHDEDIEFGEDDDDVEAGDDDEQEDEDVEEEGEIEEVLGMPPFRIFNLGGPPVTPVDHRPVRVQPYPLPLPIRVANQEEWMRRVIALQHANRFRRPTVPMEVDTPFNPAALGLKEIGNLASWTVSSCKPGCGVEALRDDDTNLFWQSDGPQPHHLNIHFSRLVSILSIRIFLDFRADESYTPTRITLLAGTGYHDLIPFSALEFEKPIGWIDVPLDHVGGGEDGKTLRAFLVQVKIVENHQNGKDTHVRGLKVYARDERARGSLGILPDGERRKSRAVVLKGESPNTERVWLVEPDWMGEPELR</sequence>
<dbReference type="GO" id="GO:0051301">
    <property type="term" value="P:cell division"/>
    <property type="evidence" value="ECO:0007669"/>
    <property type="project" value="UniProtKB-KW"/>
</dbReference>
<evidence type="ECO:0000313" key="8">
    <source>
        <dbReference type="EMBL" id="TVY43877.1"/>
    </source>
</evidence>
<evidence type="ECO:0000256" key="3">
    <source>
        <dbReference type="ARBA" id="ARBA00022776"/>
    </source>
</evidence>
<feature type="region of interest" description="Disordered" evidence="6">
    <location>
        <begin position="1"/>
        <end position="119"/>
    </location>
</feature>
<comment type="caution">
    <text evidence="8">The sequence shown here is derived from an EMBL/GenBank/DDBJ whole genome shotgun (WGS) entry which is preliminary data.</text>
</comment>
<dbReference type="AlphaFoldDB" id="A0A8H8RZP3"/>
<dbReference type="SUPFAM" id="SSF49785">
    <property type="entry name" value="Galactose-binding domain-like"/>
    <property type="match status" value="1"/>
</dbReference>
<dbReference type="Gene3D" id="2.60.120.260">
    <property type="entry name" value="Galactose-binding domain-like"/>
    <property type="match status" value="1"/>
</dbReference>
<evidence type="ECO:0000256" key="2">
    <source>
        <dbReference type="ARBA" id="ARBA00022618"/>
    </source>
</evidence>
<evidence type="ECO:0000256" key="1">
    <source>
        <dbReference type="ARBA" id="ARBA00006762"/>
    </source>
</evidence>
<feature type="compositionally biased region" description="Acidic residues" evidence="6">
    <location>
        <begin position="67"/>
        <end position="119"/>
    </location>
</feature>
<evidence type="ECO:0000256" key="6">
    <source>
        <dbReference type="SAM" id="MobiDB-lite"/>
    </source>
</evidence>
<gene>
    <name evidence="8" type="primary">Anapc10</name>
    <name evidence="8" type="ORF">LSUB1_G002027</name>
</gene>
<evidence type="ECO:0000256" key="4">
    <source>
        <dbReference type="ARBA" id="ARBA00022786"/>
    </source>
</evidence>